<dbReference type="EC" id="2.4.1.21" evidence="1"/>
<dbReference type="Pfam" id="PF07997">
    <property type="entry name" value="DUF1694"/>
    <property type="match status" value="1"/>
</dbReference>
<dbReference type="AlphaFoldDB" id="A0A2X3W028"/>
<dbReference type="OrthoDB" id="95278at2"/>
<dbReference type="InterPro" id="IPR012543">
    <property type="entry name" value="DUF1694"/>
</dbReference>
<gene>
    <name evidence="1" type="primary">yueI</name>
    <name evidence="1" type="ORF">NCTC12278_01232</name>
</gene>
<evidence type="ECO:0000313" key="1">
    <source>
        <dbReference type="EMBL" id="SQF40659.1"/>
    </source>
</evidence>
<name>A0A2X3W028_9STRE</name>
<dbReference type="PIRSF" id="PIRSF034303">
    <property type="entry name" value="DUF1694"/>
    <property type="match status" value="1"/>
</dbReference>
<evidence type="ECO:0000313" key="2">
    <source>
        <dbReference type="Proteomes" id="UP000249495"/>
    </source>
</evidence>
<dbReference type="KEGG" id="sfer:NCTC12278_01232"/>
<keyword evidence="2" id="KW-1185">Reference proteome</keyword>
<dbReference type="STRING" id="1123303.GCA_000372425_00754"/>
<keyword evidence="1" id="KW-0808">Transferase</keyword>
<accession>A0A2X3W028</accession>
<dbReference type="EMBL" id="LS483343">
    <property type="protein sequence ID" value="SQF40659.1"/>
    <property type="molecule type" value="Genomic_DNA"/>
</dbReference>
<dbReference type="Gene3D" id="3.30.1330.30">
    <property type="match status" value="1"/>
</dbReference>
<protein>
    <submittedName>
        <fullName evidence="1">Glycogen synthase</fullName>
        <ecNumber evidence="1">2.4.1.21</ecNumber>
    </submittedName>
</protein>
<dbReference type="GO" id="GO:0009011">
    <property type="term" value="F:alpha-1,4-glucan glucosyltransferase (ADP-glucose donor) activity"/>
    <property type="evidence" value="ECO:0007669"/>
    <property type="project" value="UniProtKB-EC"/>
</dbReference>
<reference evidence="1 2" key="1">
    <citation type="submission" date="2018-06" db="EMBL/GenBank/DDBJ databases">
        <authorList>
            <consortium name="Pathogen Informatics"/>
            <person name="Doyle S."/>
        </authorList>
    </citation>
    <scope>NUCLEOTIDE SEQUENCE [LARGE SCALE GENOMIC DNA]</scope>
    <source>
        <strain evidence="1 2">NCTC12278</strain>
    </source>
</reference>
<dbReference type="Proteomes" id="UP000249495">
    <property type="component" value="Chromosome 1"/>
</dbReference>
<sequence>MTDLDQKLFEGAYGEHRLKPDEQRAYLGTFRERVVLSILVADAEKQIILTEFDRILQDLDEKYDSLTLKISPKLSLANQMFYMKKAQEAGLIATIVAEDKSDSPFGLLAHTNKAENINNPDIRTLYPLISLAEKEPDHHTKEKKSFWAKVFGD</sequence>
<proteinExistence type="predicted"/>
<organism evidence="1 2">
    <name type="scientific">Streptococcus ferus</name>
    <dbReference type="NCBI Taxonomy" id="1345"/>
    <lineage>
        <taxon>Bacteria</taxon>
        <taxon>Bacillati</taxon>
        <taxon>Bacillota</taxon>
        <taxon>Bacilli</taxon>
        <taxon>Lactobacillales</taxon>
        <taxon>Streptococcaceae</taxon>
        <taxon>Streptococcus</taxon>
    </lineage>
</organism>
<dbReference type="InterPro" id="IPR029064">
    <property type="entry name" value="Ribosomal_eL30-like_sf"/>
</dbReference>
<dbReference type="RefSeq" id="WP_018030083.1">
    <property type="nucleotide sequence ID" value="NZ_CAMCCF010000002.1"/>
</dbReference>
<keyword evidence="1" id="KW-0328">Glycosyltransferase</keyword>
<dbReference type="SUPFAM" id="SSF160515">
    <property type="entry name" value="YueI-like"/>
    <property type="match status" value="1"/>
</dbReference>